<name>A0A6J4UB06_9BACT</name>
<reference evidence="3" key="1">
    <citation type="submission" date="2020-02" db="EMBL/GenBank/DDBJ databases">
        <authorList>
            <person name="Meier V. D."/>
        </authorList>
    </citation>
    <scope>NUCLEOTIDE SEQUENCE</scope>
    <source>
        <strain evidence="3">AVDCRST_MAG19</strain>
    </source>
</reference>
<organism evidence="3">
    <name type="scientific">uncultured Thermomicrobiales bacterium</name>
    <dbReference type="NCBI Taxonomy" id="1645740"/>
    <lineage>
        <taxon>Bacteria</taxon>
        <taxon>Pseudomonadati</taxon>
        <taxon>Thermomicrobiota</taxon>
        <taxon>Thermomicrobia</taxon>
        <taxon>Thermomicrobiales</taxon>
        <taxon>environmental samples</taxon>
    </lineage>
</organism>
<feature type="domain" description="Glucose-6-phosphate dehydrogenase assembly protein OpcA N-terminal" evidence="1">
    <location>
        <begin position="96"/>
        <end position="209"/>
    </location>
</feature>
<dbReference type="Pfam" id="PF10128">
    <property type="entry name" value="OpcA_G6PD_assem"/>
    <property type="match status" value="1"/>
</dbReference>
<proteinExistence type="predicted"/>
<accession>A0A6J4UB06</accession>
<dbReference type="Pfam" id="PF20171">
    <property type="entry name" value="OpcA_G6PD_C"/>
    <property type="match status" value="1"/>
</dbReference>
<protein>
    <recommendedName>
        <fullName evidence="4">Glucose-6-phosphate dehydrogenase</fullName>
    </recommendedName>
</protein>
<feature type="domain" description="Glucose-6-phosphate dehydrogenase assembly protein OpcA C-terminal" evidence="2">
    <location>
        <begin position="223"/>
        <end position="406"/>
    </location>
</feature>
<evidence type="ECO:0008006" key="4">
    <source>
        <dbReference type="Google" id="ProtNLM"/>
    </source>
</evidence>
<dbReference type="InterPro" id="IPR004555">
    <property type="entry name" value="G6PDH_assembly_OpcA"/>
</dbReference>
<dbReference type="InterPro" id="IPR046802">
    <property type="entry name" value="OpcA_G6PD_C"/>
</dbReference>
<dbReference type="PANTHER" id="PTHR38658">
    <property type="entry name" value="OXPP CYCLE PROTEIN OPCA-RELATED"/>
    <property type="match status" value="1"/>
</dbReference>
<gene>
    <name evidence="3" type="ORF">AVDCRST_MAG19-415</name>
</gene>
<evidence type="ECO:0000313" key="3">
    <source>
        <dbReference type="EMBL" id="CAA9545348.1"/>
    </source>
</evidence>
<dbReference type="InterPro" id="IPR046801">
    <property type="entry name" value="OpcA_G6PD_N"/>
</dbReference>
<evidence type="ECO:0000259" key="2">
    <source>
        <dbReference type="Pfam" id="PF20171"/>
    </source>
</evidence>
<dbReference type="PANTHER" id="PTHR38658:SF1">
    <property type="entry name" value="OXPP CYCLE PROTEIN OPCA-RELATED"/>
    <property type="match status" value="1"/>
</dbReference>
<sequence>MVASTSATERRQPARPLPGAVWQAHVVDAGAITAELGRLWRRFGAGDGPAGESGGRSGEDGALVASCAETRASTLNLTAVAQSRAGGKRIEGAVTHLSDLYPSRATILIADTERADDQEGGLDVYVTLLERPAEKGQPAIRFECVTVEVGAAKERYLASIASPLLVADLPDFLWWAGSAVRDSGLFTDLLGVSDRVILDSAGFAGVGELRHLAALLARNQGLPKMSDFAWARLTPWRQIVTQFFDPPSARPALDALDGVSIRYGGVGDDGRSGFSGALLFAGWLGARLGWRAPGELLPVRDEPGSWRLTARTGRLGREREVSLILQRSSSPLAERSLDEVVLLADGGRGGEFRVERIDALGLATASEGPGMPAVQRMVFAGLLDDAALLAEELRMFGRDPVFEEALLFAAALAPEGGADTAGAQSA</sequence>
<dbReference type="EMBL" id="CADCWL010000011">
    <property type="protein sequence ID" value="CAA9545348.1"/>
    <property type="molecule type" value="Genomic_DNA"/>
</dbReference>
<evidence type="ECO:0000259" key="1">
    <source>
        <dbReference type="Pfam" id="PF10128"/>
    </source>
</evidence>
<dbReference type="AlphaFoldDB" id="A0A6J4UB06"/>